<organism evidence="1 2">
    <name type="scientific">Sporanaerobium hydrogeniformans</name>
    <dbReference type="NCBI Taxonomy" id="3072179"/>
    <lineage>
        <taxon>Bacteria</taxon>
        <taxon>Bacillati</taxon>
        <taxon>Bacillota</taxon>
        <taxon>Clostridia</taxon>
        <taxon>Lachnospirales</taxon>
        <taxon>Lachnospiraceae</taxon>
        <taxon>Sporanaerobium</taxon>
    </lineage>
</organism>
<name>A0AC61D9V4_9FIRM</name>
<protein>
    <submittedName>
        <fullName evidence="1">PTS beta-glucoside transporter subunit IIABC</fullName>
    </submittedName>
</protein>
<comment type="caution">
    <text evidence="1">The sequence shown here is derived from an EMBL/GenBank/DDBJ whole genome shotgun (WGS) entry which is preliminary data.</text>
</comment>
<evidence type="ECO:0000313" key="1">
    <source>
        <dbReference type="EMBL" id="PHV69650.1"/>
    </source>
</evidence>
<accession>A0AC61D9V4</accession>
<sequence>MVKEKVKVINKSGLHLRPAGVLTEVARGCKSEVFLIKEDGTRVNPKSVLFLMGANITCGMEITVECSGMTEEEDLKAIIEAIKSGLNEE</sequence>
<gene>
    <name evidence="1" type="ORF">CS063_14605</name>
</gene>
<reference evidence="1" key="1">
    <citation type="submission" date="2017-10" db="EMBL/GenBank/DDBJ databases">
        <title>Genome sequence of cellulolytic Lachnospiraceae bacterium XHS1971 isolated from hotspring sediment.</title>
        <authorList>
            <person name="Vasudevan G."/>
            <person name="Joshi A.J."/>
            <person name="Hivarkar S."/>
            <person name="Lanjekar V.B."/>
            <person name="Dhakephalkar P.K."/>
            <person name="Dagar S."/>
        </authorList>
    </citation>
    <scope>NUCLEOTIDE SEQUENCE</scope>
    <source>
        <strain evidence="1">XHS1971</strain>
    </source>
</reference>
<proteinExistence type="predicted"/>
<dbReference type="Proteomes" id="UP000224460">
    <property type="component" value="Unassembled WGS sequence"/>
</dbReference>
<evidence type="ECO:0000313" key="2">
    <source>
        <dbReference type="Proteomes" id="UP000224460"/>
    </source>
</evidence>
<dbReference type="EMBL" id="PEDL01000021">
    <property type="protein sequence ID" value="PHV69650.1"/>
    <property type="molecule type" value="Genomic_DNA"/>
</dbReference>
<keyword evidence="2" id="KW-1185">Reference proteome</keyword>